<evidence type="ECO:0000313" key="5">
    <source>
        <dbReference type="EMBL" id="CAB4565891.1"/>
    </source>
</evidence>
<dbReference type="Pfam" id="PF07729">
    <property type="entry name" value="FCD"/>
    <property type="match status" value="1"/>
</dbReference>
<sequence length="262" mass="28306">MTTRGRNSMAQSIEHRILEGILNPGEPLPSERDLAVDFDLSRASVREVLREMSEAGLVDIQPGRGTFVTRPTQQQPAAGILRWARRAGVTPRNVVDARIALESETAANAALRARSQEIDFLRTVLIRLDNEADALLASQLDIAFHLGIARVGGNPVSEMLLTTLAPLTADLVESTMRDTNVVEQRAEEHRAILDAIATGDAAQSRLAMVAHLGTGSQVLPHFDQPLVLIGTLPAASSLDTILERTVSGAWPSNVDEPEGYAR</sequence>
<proteinExistence type="predicted"/>
<gene>
    <name evidence="5" type="ORF">UFOPK1684_00423</name>
    <name evidence="6" type="ORF">UFOPK2158_00263</name>
</gene>
<dbReference type="Gene3D" id="1.10.10.10">
    <property type="entry name" value="Winged helix-like DNA-binding domain superfamily/Winged helix DNA-binding domain"/>
    <property type="match status" value="1"/>
</dbReference>
<dbReference type="PANTHER" id="PTHR43537:SF24">
    <property type="entry name" value="GLUCONATE OPERON TRANSCRIPTIONAL REPRESSOR"/>
    <property type="match status" value="1"/>
</dbReference>
<dbReference type="AlphaFoldDB" id="A0A6J6JIL4"/>
<keyword evidence="3" id="KW-0804">Transcription</keyword>
<evidence type="ECO:0000256" key="3">
    <source>
        <dbReference type="ARBA" id="ARBA00023163"/>
    </source>
</evidence>
<dbReference type="EMBL" id="CAEZTM010000012">
    <property type="protein sequence ID" value="CAB4565891.1"/>
    <property type="molecule type" value="Genomic_DNA"/>
</dbReference>
<dbReference type="SMART" id="SM00345">
    <property type="entry name" value="HTH_GNTR"/>
    <property type="match status" value="1"/>
</dbReference>
<evidence type="ECO:0000256" key="2">
    <source>
        <dbReference type="ARBA" id="ARBA00023125"/>
    </source>
</evidence>
<dbReference type="InterPro" id="IPR000524">
    <property type="entry name" value="Tscrpt_reg_HTH_GntR"/>
</dbReference>
<dbReference type="CDD" id="cd07377">
    <property type="entry name" value="WHTH_GntR"/>
    <property type="match status" value="1"/>
</dbReference>
<dbReference type="PRINTS" id="PR00035">
    <property type="entry name" value="HTHGNTR"/>
</dbReference>
<keyword evidence="1" id="KW-0805">Transcription regulation</keyword>
<accession>A0A6J6JIL4</accession>
<feature type="domain" description="HTH gntR-type" evidence="4">
    <location>
        <begin position="3"/>
        <end position="71"/>
    </location>
</feature>
<reference evidence="6" key="1">
    <citation type="submission" date="2020-05" db="EMBL/GenBank/DDBJ databases">
        <authorList>
            <person name="Chiriac C."/>
            <person name="Salcher M."/>
            <person name="Ghai R."/>
            <person name="Kavagutti S V."/>
        </authorList>
    </citation>
    <scope>NUCLEOTIDE SEQUENCE</scope>
</reference>
<dbReference type="PANTHER" id="PTHR43537">
    <property type="entry name" value="TRANSCRIPTIONAL REGULATOR, GNTR FAMILY"/>
    <property type="match status" value="1"/>
</dbReference>
<evidence type="ECO:0000256" key="1">
    <source>
        <dbReference type="ARBA" id="ARBA00023015"/>
    </source>
</evidence>
<name>A0A6J6JIL4_9ZZZZ</name>
<dbReference type="GO" id="GO:0003677">
    <property type="term" value="F:DNA binding"/>
    <property type="evidence" value="ECO:0007669"/>
    <property type="project" value="UniProtKB-KW"/>
</dbReference>
<dbReference type="SMART" id="SM00895">
    <property type="entry name" value="FCD"/>
    <property type="match status" value="1"/>
</dbReference>
<dbReference type="InterPro" id="IPR036388">
    <property type="entry name" value="WH-like_DNA-bd_sf"/>
</dbReference>
<dbReference type="InterPro" id="IPR011711">
    <property type="entry name" value="GntR_C"/>
</dbReference>
<organism evidence="6">
    <name type="scientific">freshwater metagenome</name>
    <dbReference type="NCBI Taxonomy" id="449393"/>
    <lineage>
        <taxon>unclassified sequences</taxon>
        <taxon>metagenomes</taxon>
        <taxon>ecological metagenomes</taxon>
    </lineage>
</organism>
<evidence type="ECO:0000313" key="6">
    <source>
        <dbReference type="EMBL" id="CAB4637141.1"/>
    </source>
</evidence>
<dbReference type="InterPro" id="IPR008920">
    <property type="entry name" value="TF_FadR/GntR_C"/>
</dbReference>
<dbReference type="EMBL" id="CAEZVY010000017">
    <property type="protein sequence ID" value="CAB4637141.1"/>
    <property type="molecule type" value="Genomic_DNA"/>
</dbReference>
<evidence type="ECO:0000259" key="4">
    <source>
        <dbReference type="PROSITE" id="PS50949"/>
    </source>
</evidence>
<dbReference type="SUPFAM" id="SSF48008">
    <property type="entry name" value="GntR ligand-binding domain-like"/>
    <property type="match status" value="1"/>
</dbReference>
<protein>
    <submittedName>
        <fullName evidence="6">Unannotated protein</fullName>
    </submittedName>
</protein>
<dbReference type="Gene3D" id="1.20.120.530">
    <property type="entry name" value="GntR ligand-binding domain-like"/>
    <property type="match status" value="1"/>
</dbReference>
<dbReference type="GO" id="GO:0003700">
    <property type="term" value="F:DNA-binding transcription factor activity"/>
    <property type="evidence" value="ECO:0007669"/>
    <property type="project" value="InterPro"/>
</dbReference>
<dbReference type="SUPFAM" id="SSF46785">
    <property type="entry name" value="Winged helix' DNA-binding domain"/>
    <property type="match status" value="1"/>
</dbReference>
<dbReference type="PROSITE" id="PS50949">
    <property type="entry name" value="HTH_GNTR"/>
    <property type="match status" value="1"/>
</dbReference>
<dbReference type="Pfam" id="PF00392">
    <property type="entry name" value="GntR"/>
    <property type="match status" value="1"/>
</dbReference>
<keyword evidence="2" id="KW-0238">DNA-binding</keyword>
<dbReference type="InterPro" id="IPR036390">
    <property type="entry name" value="WH_DNA-bd_sf"/>
</dbReference>